<gene>
    <name evidence="2" type="ORF">BS47DRAFT_626587</name>
</gene>
<evidence type="ECO:0000313" key="3">
    <source>
        <dbReference type="Proteomes" id="UP000886523"/>
    </source>
</evidence>
<keyword evidence="3" id="KW-1185">Reference proteome</keyword>
<name>A0A9P6B2V4_9AGAM</name>
<dbReference type="Proteomes" id="UP000886523">
    <property type="component" value="Unassembled WGS sequence"/>
</dbReference>
<dbReference type="EMBL" id="MU128937">
    <property type="protein sequence ID" value="KAF9516709.1"/>
    <property type="molecule type" value="Genomic_DNA"/>
</dbReference>
<evidence type="ECO:0000313" key="2">
    <source>
        <dbReference type="EMBL" id="KAF9516709.1"/>
    </source>
</evidence>
<organism evidence="2 3">
    <name type="scientific">Hydnum rufescens UP504</name>
    <dbReference type="NCBI Taxonomy" id="1448309"/>
    <lineage>
        <taxon>Eukaryota</taxon>
        <taxon>Fungi</taxon>
        <taxon>Dikarya</taxon>
        <taxon>Basidiomycota</taxon>
        <taxon>Agaricomycotina</taxon>
        <taxon>Agaricomycetes</taxon>
        <taxon>Cantharellales</taxon>
        <taxon>Hydnaceae</taxon>
        <taxon>Hydnum</taxon>
    </lineage>
</organism>
<keyword evidence="1" id="KW-0175">Coiled coil</keyword>
<accession>A0A9P6B2V4</accession>
<comment type="caution">
    <text evidence="2">The sequence shown here is derived from an EMBL/GenBank/DDBJ whole genome shotgun (WGS) entry which is preliminary data.</text>
</comment>
<protein>
    <submittedName>
        <fullName evidence="2">Uncharacterized protein</fullName>
    </submittedName>
</protein>
<dbReference type="AlphaFoldDB" id="A0A9P6B2V4"/>
<sequence length="186" mass="20561">MRAKVSSLAETCNKLAAERAKLVRDRESLTIDRDSFNAERKRASMYDTASSVALQQLHSRVGSLDAGRALLQEQLDAAQRVAQLSAQEKEQAIISRDEAMETKEDAIEALAASEKARDEAEAEAMKWRERVEVMEMESSQAADLLNSFHFTPAKGRSAANSRVQSTYSLLTVRSALSPCKANIPSW</sequence>
<reference evidence="2" key="1">
    <citation type="journal article" date="2020" name="Nat. Commun.">
        <title>Large-scale genome sequencing of mycorrhizal fungi provides insights into the early evolution of symbiotic traits.</title>
        <authorList>
            <person name="Miyauchi S."/>
            <person name="Kiss E."/>
            <person name="Kuo A."/>
            <person name="Drula E."/>
            <person name="Kohler A."/>
            <person name="Sanchez-Garcia M."/>
            <person name="Morin E."/>
            <person name="Andreopoulos B."/>
            <person name="Barry K.W."/>
            <person name="Bonito G."/>
            <person name="Buee M."/>
            <person name="Carver A."/>
            <person name="Chen C."/>
            <person name="Cichocki N."/>
            <person name="Clum A."/>
            <person name="Culley D."/>
            <person name="Crous P.W."/>
            <person name="Fauchery L."/>
            <person name="Girlanda M."/>
            <person name="Hayes R.D."/>
            <person name="Keri Z."/>
            <person name="LaButti K."/>
            <person name="Lipzen A."/>
            <person name="Lombard V."/>
            <person name="Magnuson J."/>
            <person name="Maillard F."/>
            <person name="Murat C."/>
            <person name="Nolan M."/>
            <person name="Ohm R.A."/>
            <person name="Pangilinan J."/>
            <person name="Pereira M.F."/>
            <person name="Perotto S."/>
            <person name="Peter M."/>
            <person name="Pfister S."/>
            <person name="Riley R."/>
            <person name="Sitrit Y."/>
            <person name="Stielow J.B."/>
            <person name="Szollosi G."/>
            <person name="Zifcakova L."/>
            <person name="Stursova M."/>
            <person name="Spatafora J.W."/>
            <person name="Tedersoo L."/>
            <person name="Vaario L.M."/>
            <person name="Yamada A."/>
            <person name="Yan M."/>
            <person name="Wang P."/>
            <person name="Xu J."/>
            <person name="Bruns T."/>
            <person name="Baldrian P."/>
            <person name="Vilgalys R."/>
            <person name="Dunand C."/>
            <person name="Henrissat B."/>
            <person name="Grigoriev I.V."/>
            <person name="Hibbett D."/>
            <person name="Nagy L.G."/>
            <person name="Martin F.M."/>
        </authorList>
    </citation>
    <scope>NUCLEOTIDE SEQUENCE</scope>
    <source>
        <strain evidence="2">UP504</strain>
    </source>
</reference>
<proteinExistence type="predicted"/>
<evidence type="ECO:0000256" key="1">
    <source>
        <dbReference type="SAM" id="Coils"/>
    </source>
</evidence>
<feature type="coiled-coil region" evidence="1">
    <location>
        <begin position="96"/>
        <end position="137"/>
    </location>
</feature>